<gene>
    <name evidence="5 7" type="primary">folE</name>
    <name evidence="7" type="ORF">P5G50_18155</name>
</gene>
<protein>
    <recommendedName>
        <fullName evidence="5">GTP cyclohydrolase 1</fullName>
        <ecNumber evidence="5">3.5.4.16</ecNumber>
    </recommendedName>
    <alternativeName>
        <fullName evidence="5">GTP cyclohydrolase I</fullName>
        <shortName evidence="5">GTP-CH-I</shortName>
    </alternativeName>
</protein>
<comment type="catalytic activity">
    <reaction evidence="1 5">
        <text>GTP + H2O = 7,8-dihydroneopterin 3'-triphosphate + formate + H(+)</text>
        <dbReference type="Rhea" id="RHEA:17473"/>
        <dbReference type="ChEBI" id="CHEBI:15377"/>
        <dbReference type="ChEBI" id="CHEBI:15378"/>
        <dbReference type="ChEBI" id="CHEBI:15740"/>
        <dbReference type="ChEBI" id="CHEBI:37565"/>
        <dbReference type="ChEBI" id="CHEBI:58462"/>
        <dbReference type="EC" id="3.5.4.16"/>
    </reaction>
</comment>
<dbReference type="InterPro" id="IPR001474">
    <property type="entry name" value="GTP_CycHdrlase_I"/>
</dbReference>
<organism evidence="7 8">
    <name type="scientific">Leifsonia williamsii</name>
    <dbReference type="NCBI Taxonomy" id="3035919"/>
    <lineage>
        <taxon>Bacteria</taxon>
        <taxon>Bacillati</taxon>
        <taxon>Actinomycetota</taxon>
        <taxon>Actinomycetes</taxon>
        <taxon>Micrococcales</taxon>
        <taxon>Microbacteriaceae</taxon>
        <taxon>Leifsonia</taxon>
    </lineage>
</organism>
<dbReference type="Pfam" id="PF01227">
    <property type="entry name" value="GTP_cyclohydroI"/>
    <property type="match status" value="1"/>
</dbReference>
<evidence type="ECO:0000256" key="3">
    <source>
        <dbReference type="ARBA" id="ARBA00022563"/>
    </source>
</evidence>
<dbReference type="PANTHER" id="PTHR11109">
    <property type="entry name" value="GTP CYCLOHYDROLASE I"/>
    <property type="match status" value="1"/>
</dbReference>
<evidence type="ECO:0000256" key="2">
    <source>
        <dbReference type="ARBA" id="ARBA00005080"/>
    </source>
</evidence>
<feature type="binding site" evidence="5">
    <location>
        <position position="82"/>
    </location>
    <ligand>
        <name>Zn(2+)</name>
        <dbReference type="ChEBI" id="CHEBI:29105"/>
    </ligand>
</feature>
<dbReference type="InterPro" id="IPR020602">
    <property type="entry name" value="GTP_CycHdrlase_I_dom"/>
</dbReference>
<feature type="binding site" evidence="5">
    <location>
        <position position="150"/>
    </location>
    <ligand>
        <name>Zn(2+)</name>
        <dbReference type="ChEBI" id="CHEBI:29105"/>
    </ligand>
</feature>
<keyword evidence="5" id="KW-0342">GTP-binding</keyword>
<dbReference type="SUPFAM" id="SSF55620">
    <property type="entry name" value="Tetrahydrobiopterin biosynthesis enzymes-like"/>
    <property type="match status" value="1"/>
</dbReference>
<keyword evidence="4 5" id="KW-0378">Hydrolase</keyword>
<reference evidence="7" key="1">
    <citation type="submission" date="2023-06" db="EMBL/GenBank/DDBJ databases">
        <title>MT1 and MT2 Draft Genomes of Novel Species.</title>
        <authorList>
            <person name="Venkateswaran K."/>
        </authorList>
    </citation>
    <scope>NUCLEOTIDE SEQUENCE</scope>
    <source>
        <strain evidence="7">F6_8S_P_1B</strain>
    </source>
</reference>
<dbReference type="PANTHER" id="PTHR11109:SF7">
    <property type="entry name" value="GTP CYCLOHYDROLASE 1"/>
    <property type="match status" value="1"/>
</dbReference>
<dbReference type="Proteomes" id="UP001174208">
    <property type="component" value="Unassembled WGS sequence"/>
</dbReference>
<dbReference type="EMBL" id="JAROCF010000001">
    <property type="protein sequence ID" value="MDN4616376.1"/>
    <property type="molecule type" value="Genomic_DNA"/>
</dbReference>
<dbReference type="Gene3D" id="1.10.286.10">
    <property type="match status" value="1"/>
</dbReference>
<dbReference type="NCBIfam" id="NF006825">
    <property type="entry name" value="PRK09347.1-2"/>
    <property type="match status" value="1"/>
</dbReference>
<feature type="binding site" evidence="5">
    <location>
        <position position="79"/>
    </location>
    <ligand>
        <name>Zn(2+)</name>
        <dbReference type="ChEBI" id="CHEBI:29105"/>
    </ligand>
</feature>
<dbReference type="InterPro" id="IPR043133">
    <property type="entry name" value="GTP-CH-I_C/QueF"/>
</dbReference>
<keyword evidence="5" id="KW-0862">Zinc</keyword>
<evidence type="ECO:0000259" key="6">
    <source>
        <dbReference type="Pfam" id="PF01227"/>
    </source>
</evidence>
<keyword evidence="8" id="KW-1185">Reference proteome</keyword>
<evidence type="ECO:0000256" key="4">
    <source>
        <dbReference type="ARBA" id="ARBA00022801"/>
    </source>
</evidence>
<evidence type="ECO:0000256" key="5">
    <source>
        <dbReference type="HAMAP-Rule" id="MF_00223"/>
    </source>
</evidence>
<comment type="pathway">
    <text evidence="2 5">Cofactor biosynthesis; 7,8-dihydroneopterin triphosphate biosynthesis; 7,8-dihydroneopterin triphosphate from GTP: step 1/1.</text>
</comment>
<dbReference type="PROSITE" id="PS00860">
    <property type="entry name" value="GTP_CYCLOHYDROL_1_2"/>
    <property type="match status" value="1"/>
</dbReference>
<name>A0ABT8KFZ5_9MICO</name>
<evidence type="ECO:0000313" key="7">
    <source>
        <dbReference type="EMBL" id="MDN4616376.1"/>
    </source>
</evidence>
<dbReference type="GO" id="GO:0003934">
    <property type="term" value="F:GTP cyclohydrolase I activity"/>
    <property type="evidence" value="ECO:0007669"/>
    <property type="project" value="UniProtKB-EC"/>
</dbReference>
<dbReference type="NCBIfam" id="NF006826">
    <property type="entry name" value="PRK09347.1-3"/>
    <property type="match status" value="1"/>
</dbReference>
<comment type="similarity">
    <text evidence="5">Belongs to the GTP cyclohydrolase I family.</text>
</comment>
<dbReference type="Gene3D" id="3.30.1130.10">
    <property type="match status" value="1"/>
</dbReference>
<dbReference type="InterPro" id="IPR043134">
    <property type="entry name" value="GTP-CH-I_N"/>
</dbReference>
<dbReference type="RefSeq" id="WP_301209555.1">
    <property type="nucleotide sequence ID" value="NZ_JAROCF010000001.1"/>
</dbReference>
<sequence>MTGFDRARIEAAVAEILAAIGEDPARPGLAATPSRVADAYAEFFAGLGKDAAAELGDPVPLEGNAETVLLRDIAFRSVCEHHLLPFLGVAHVAYLPGEAVVGLGRIPRVIETLAARPQIQERLTEQIADTIEQGAGARGVLVVLDASHTCVTTRGARQTGSTTVTVASRGAFTDPAARAELMALISGGAAYDPAGAVGGGPA</sequence>
<dbReference type="PROSITE" id="PS00859">
    <property type="entry name" value="GTP_CYCLOHYDROL_1_1"/>
    <property type="match status" value="1"/>
</dbReference>
<keyword evidence="5" id="KW-0547">Nucleotide-binding</keyword>
<comment type="caution">
    <text evidence="7">The sequence shown here is derived from an EMBL/GenBank/DDBJ whole genome shotgun (WGS) entry which is preliminary data.</text>
</comment>
<feature type="domain" description="GTP cyclohydrolase I" evidence="6">
    <location>
        <begin position="9"/>
        <end position="185"/>
    </location>
</feature>
<evidence type="ECO:0000256" key="1">
    <source>
        <dbReference type="ARBA" id="ARBA00001052"/>
    </source>
</evidence>
<proteinExistence type="inferred from homology"/>
<dbReference type="NCBIfam" id="TIGR00063">
    <property type="entry name" value="folE"/>
    <property type="match status" value="1"/>
</dbReference>
<dbReference type="InterPro" id="IPR018234">
    <property type="entry name" value="GTP_CycHdrlase_I_CS"/>
</dbReference>
<dbReference type="EC" id="3.5.4.16" evidence="5"/>
<accession>A0ABT8KFZ5</accession>
<evidence type="ECO:0000313" key="8">
    <source>
        <dbReference type="Proteomes" id="UP001174208"/>
    </source>
</evidence>
<keyword evidence="5" id="KW-0479">Metal-binding</keyword>
<comment type="subunit">
    <text evidence="5">Homopolymer.</text>
</comment>
<keyword evidence="3 5" id="KW-0554">One-carbon metabolism</keyword>
<dbReference type="HAMAP" id="MF_00223">
    <property type="entry name" value="FolE"/>
    <property type="match status" value="1"/>
</dbReference>